<evidence type="ECO:0000313" key="8">
    <source>
        <dbReference type="EMBL" id="AYO32224.1"/>
    </source>
</evidence>
<feature type="transmembrane region" description="Helical" evidence="7">
    <location>
        <begin position="94"/>
        <end position="114"/>
    </location>
</feature>
<feature type="transmembrane region" description="Helical" evidence="7">
    <location>
        <begin position="6"/>
        <end position="27"/>
    </location>
</feature>
<evidence type="ECO:0000256" key="3">
    <source>
        <dbReference type="ARBA" id="ARBA00022475"/>
    </source>
</evidence>
<evidence type="ECO:0000256" key="7">
    <source>
        <dbReference type="SAM" id="Phobius"/>
    </source>
</evidence>
<evidence type="ECO:0008006" key="10">
    <source>
        <dbReference type="Google" id="ProtNLM"/>
    </source>
</evidence>
<feature type="transmembrane region" description="Helical" evidence="7">
    <location>
        <begin position="259"/>
        <end position="277"/>
    </location>
</feature>
<evidence type="ECO:0000256" key="4">
    <source>
        <dbReference type="ARBA" id="ARBA00022692"/>
    </source>
</evidence>
<evidence type="ECO:0000256" key="2">
    <source>
        <dbReference type="ARBA" id="ARBA00022448"/>
    </source>
</evidence>
<name>A0A3G2R9L0_9FIRM</name>
<dbReference type="PANTHER" id="PTHR36838">
    <property type="entry name" value="AUXIN EFFLUX CARRIER FAMILY PROTEIN"/>
    <property type="match status" value="1"/>
</dbReference>
<dbReference type="KEGG" id="bacg:D2962_06590"/>
<dbReference type="Proteomes" id="UP000280960">
    <property type="component" value="Chromosome"/>
</dbReference>
<sequence length="314" mass="34806">MDLSLLSKILPVIFLFIIGHWFNRTGFITQNSVGELKKLVVNVFLPSLLFISFSKSNFEARYLIIVVTVFIACTALLGMGIVIKKMLKIQSPYFPTLLTGFEAGMLGYSLYAGVFGAENVFKFAVIDLGQVTFVFFVLVSLLVQYKEGRKSGFSSMFSSFAKNPVIIAIFLGIIMQKTRLMGILQSIPFTQALLQTLSMLSSLTVPLICLVIGYEIKFEKGSVQKSIQAIGLRYVLLLPLAIFINSFIISSLLGLDRAFSAALMTMFTLPPPFIIPLYISDENLEEKQFVFNTISLSTIVSIIMFLIVIGTNTG</sequence>
<gene>
    <name evidence="8" type="ORF">D2962_06590</name>
</gene>
<keyword evidence="5 7" id="KW-1133">Transmembrane helix</keyword>
<keyword evidence="4 7" id="KW-0812">Transmembrane</keyword>
<dbReference type="AlphaFoldDB" id="A0A3G2R9L0"/>
<evidence type="ECO:0000313" key="9">
    <source>
        <dbReference type="Proteomes" id="UP000280960"/>
    </source>
</evidence>
<accession>A0A3G2R9L0</accession>
<feature type="transmembrane region" description="Helical" evidence="7">
    <location>
        <begin position="120"/>
        <end position="143"/>
    </location>
</feature>
<evidence type="ECO:0000256" key="5">
    <source>
        <dbReference type="ARBA" id="ARBA00022989"/>
    </source>
</evidence>
<reference evidence="8 9" key="1">
    <citation type="submission" date="2018-10" db="EMBL/GenBank/DDBJ databases">
        <authorList>
            <person name="Zhang X."/>
        </authorList>
    </citation>
    <scope>NUCLEOTIDE SEQUENCE [LARGE SCALE GENOMIC DNA]</scope>
    <source>
        <strain evidence="8 9">SK-G1</strain>
    </source>
</reference>
<protein>
    <recommendedName>
        <fullName evidence="10">Transporter</fullName>
    </recommendedName>
</protein>
<keyword evidence="2" id="KW-0813">Transport</keyword>
<keyword evidence="9" id="KW-1185">Reference proteome</keyword>
<dbReference type="PANTHER" id="PTHR36838:SF3">
    <property type="entry name" value="TRANSPORTER AUXIN EFFLUX CARRIER EC FAMILY"/>
    <property type="match status" value="1"/>
</dbReference>
<feature type="transmembrane region" description="Helical" evidence="7">
    <location>
        <begin position="62"/>
        <end position="82"/>
    </location>
</feature>
<evidence type="ECO:0000256" key="1">
    <source>
        <dbReference type="ARBA" id="ARBA00004141"/>
    </source>
</evidence>
<dbReference type="Pfam" id="PF03547">
    <property type="entry name" value="Mem_trans"/>
    <property type="match status" value="1"/>
</dbReference>
<dbReference type="GO" id="GO:0016020">
    <property type="term" value="C:membrane"/>
    <property type="evidence" value="ECO:0007669"/>
    <property type="project" value="UniProtKB-SubCell"/>
</dbReference>
<proteinExistence type="predicted"/>
<dbReference type="EMBL" id="CP033169">
    <property type="protein sequence ID" value="AYO32224.1"/>
    <property type="molecule type" value="Genomic_DNA"/>
</dbReference>
<organism evidence="8 9">
    <name type="scientific">Biomaibacter acetigenes</name>
    <dbReference type="NCBI Taxonomy" id="2316383"/>
    <lineage>
        <taxon>Bacteria</taxon>
        <taxon>Bacillati</taxon>
        <taxon>Bacillota</taxon>
        <taxon>Clostridia</taxon>
        <taxon>Thermosediminibacterales</taxon>
        <taxon>Tepidanaerobacteraceae</taxon>
        <taxon>Biomaibacter</taxon>
    </lineage>
</organism>
<feature type="transmembrane region" description="Helical" evidence="7">
    <location>
        <begin position="289"/>
        <end position="309"/>
    </location>
</feature>
<feature type="transmembrane region" description="Helical" evidence="7">
    <location>
        <begin position="193"/>
        <end position="214"/>
    </location>
</feature>
<evidence type="ECO:0000256" key="6">
    <source>
        <dbReference type="ARBA" id="ARBA00023136"/>
    </source>
</evidence>
<dbReference type="GO" id="GO:0055085">
    <property type="term" value="P:transmembrane transport"/>
    <property type="evidence" value="ECO:0007669"/>
    <property type="project" value="InterPro"/>
</dbReference>
<feature type="transmembrane region" description="Helical" evidence="7">
    <location>
        <begin position="234"/>
        <end position="253"/>
    </location>
</feature>
<dbReference type="InterPro" id="IPR004776">
    <property type="entry name" value="Mem_transp_PIN-like"/>
</dbReference>
<keyword evidence="3" id="KW-1003">Cell membrane</keyword>
<comment type="subcellular location">
    <subcellularLocation>
        <location evidence="1">Membrane</location>
        <topology evidence="1">Multi-pass membrane protein</topology>
    </subcellularLocation>
</comment>
<keyword evidence="6 7" id="KW-0472">Membrane</keyword>